<keyword evidence="2" id="KW-1185">Reference proteome</keyword>
<keyword evidence="1" id="KW-0067">ATP-binding</keyword>
<accession>A0ABT5ZQQ7</accession>
<dbReference type="GO" id="GO:0005524">
    <property type="term" value="F:ATP binding"/>
    <property type="evidence" value="ECO:0007669"/>
    <property type="project" value="UniProtKB-KW"/>
</dbReference>
<organism evidence="1 2">
    <name type="scientific">Streptomyces silvisoli</name>
    <dbReference type="NCBI Taxonomy" id="3034235"/>
    <lineage>
        <taxon>Bacteria</taxon>
        <taxon>Bacillati</taxon>
        <taxon>Actinomycetota</taxon>
        <taxon>Actinomycetes</taxon>
        <taxon>Kitasatosporales</taxon>
        <taxon>Streptomycetaceae</taxon>
        <taxon>Streptomyces</taxon>
    </lineage>
</organism>
<dbReference type="RefSeq" id="WP_276094581.1">
    <property type="nucleotide sequence ID" value="NZ_JARJBC010000012.1"/>
</dbReference>
<gene>
    <name evidence="1" type="ORF">P3G67_19505</name>
</gene>
<dbReference type="PANTHER" id="PTHR35526:SF3">
    <property type="entry name" value="ANTI-SIGMA-F FACTOR RSBW"/>
    <property type="match status" value="1"/>
</dbReference>
<comment type="caution">
    <text evidence="1">The sequence shown here is derived from an EMBL/GenBank/DDBJ whole genome shotgun (WGS) entry which is preliminary data.</text>
</comment>
<dbReference type="EMBL" id="JARJBC010000012">
    <property type="protein sequence ID" value="MDF3291383.1"/>
    <property type="molecule type" value="Genomic_DNA"/>
</dbReference>
<sequence>MTLESPPIVTTSSPCRLQLHAKQDRFGAARRIVSANPRLWGRAGLVDAAVVRVTETLAHVNPADCELVLENMREGVRAAVRDQSTALPVVVEEADCCAESGRGTFIVANTADLWATSPIEGGGKQVWALLRAGA</sequence>
<evidence type="ECO:0000313" key="1">
    <source>
        <dbReference type="EMBL" id="MDF3291383.1"/>
    </source>
</evidence>
<proteinExistence type="predicted"/>
<dbReference type="InterPro" id="IPR050267">
    <property type="entry name" value="Anti-sigma-factor_SerPK"/>
</dbReference>
<evidence type="ECO:0000313" key="2">
    <source>
        <dbReference type="Proteomes" id="UP001216579"/>
    </source>
</evidence>
<dbReference type="PANTHER" id="PTHR35526">
    <property type="entry name" value="ANTI-SIGMA-F FACTOR RSBW-RELATED"/>
    <property type="match status" value="1"/>
</dbReference>
<name>A0ABT5ZQQ7_9ACTN</name>
<reference evidence="1 2" key="1">
    <citation type="submission" date="2023-03" db="EMBL/GenBank/DDBJ databases">
        <title>Draft genome sequence of Streptomyces sp. RB6PN23 isolated from peat swamp forest in Thailand.</title>
        <authorList>
            <person name="Klaysubun C."/>
            <person name="Duangmal K."/>
        </authorList>
    </citation>
    <scope>NUCLEOTIDE SEQUENCE [LARGE SCALE GENOMIC DNA]</scope>
    <source>
        <strain evidence="1 2">RB6PN23</strain>
    </source>
</reference>
<protein>
    <submittedName>
        <fullName evidence="1">ATP-binding protein</fullName>
    </submittedName>
</protein>
<dbReference type="Gene3D" id="3.30.565.10">
    <property type="entry name" value="Histidine kinase-like ATPase, C-terminal domain"/>
    <property type="match status" value="1"/>
</dbReference>
<keyword evidence="1" id="KW-0547">Nucleotide-binding</keyword>
<dbReference type="InterPro" id="IPR036890">
    <property type="entry name" value="HATPase_C_sf"/>
</dbReference>
<dbReference type="Proteomes" id="UP001216579">
    <property type="component" value="Unassembled WGS sequence"/>
</dbReference>